<protein>
    <submittedName>
        <fullName evidence="1">Uncharacterized protein</fullName>
    </submittedName>
</protein>
<accession>K1PK22</accession>
<dbReference type="EMBL" id="JH816921">
    <property type="protein sequence ID" value="EKC19229.1"/>
    <property type="molecule type" value="Genomic_DNA"/>
</dbReference>
<proteinExistence type="predicted"/>
<dbReference type="InParanoid" id="K1PK22"/>
<reference evidence="1" key="1">
    <citation type="journal article" date="2012" name="Nature">
        <title>The oyster genome reveals stress adaptation and complexity of shell formation.</title>
        <authorList>
            <person name="Zhang G."/>
            <person name="Fang X."/>
            <person name="Guo X."/>
            <person name="Li L."/>
            <person name="Luo R."/>
            <person name="Xu F."/>
            <person name="Yang P."/>
            <person name="Zhang L."/>
            <person name="Wang X."/>
            <person name="Qi H."/>
            <person name="Xiong Z."/>
            <person name="Que H."/>
            <person name="Xie Y."/>
            <person name="Holland P.W."/>
            <person name="Paps J."/>
            <person name="Zhu Y."/>
            <person name="Wu F."/>
            <person name="Chen Y."/>
            <person name="Wang J."/>
            <person name="Peng C."/>
            <person name="Meng J."/>
            <person name="Yang L."/>
            <person name="Liu J."/>
            <person name="Wen B."/>
            <person name="Zhang N."/>
            <person name="Huang Z."/>
            <person name="Zhu Q."/>
            <person name="Feng Y."/>
            <person name="Mount A."/>
            <person name="Hedgecock D."/>
            <person name="Xu Z."/>
            <person name="Liu Y."/>
            <person name="Domazet-Loso T."/>
            <person name="Du Y."/>
            <person name="Sun X."/>
            <person name="Zhang S."/>
            <person name="Liu B."/>
            <person name="Cheng P."/>
            <person name="Jiang X."/>
            <person name="Li J."/>
            <person name="Fan D."/>
            <person name="Wang W."/>
            <person name="Fu W."/>
            <person name="Wang T."/>
            <person name="Wang B."/>
            <person name="Zhang J."/>
            <person name="Peng Z."/>
            <person name="Li Y."/>
            <person name="Li N."/>
            <person name="Wang J."/>
            <person name="Chen M."/>
            <person name="He Y."/>
            <person name="Tan F."/>
            <person name="Song X."/>
            <person name="Zheng Q."/>
            <person name="Huang R."/>
            <person name="Yang H."/>
            <person name="Du X."/>
            <person name="Chen L."/>
            <person name="Yang M."/>
            <person name="Gaffney P.M."/>
            <person name="Wang S."/>
            <person name="Luo L."/>
            <person name="She Z."/>
            <person name="Ming Y."/>
            <person name="Huang W."/>
            <person name="Zhang S."/>
            <person name="Huang B."/>
            <person name="Zhang Y."/>
            <person name="Qu T."/>
            <person name="Ni P."/>
            <person name="Miao G."/>
            <person name="Wang J."/>
            <person name="Wang Q."/>
            <person name="Steinberg C.E."/>
            <person name="Wang H."/>
            <person name="Li N."/>
            <person name="Qian L."/>
            <person name="Zhang G."/>
            <person name="Li Y."/>
            <person name="Yang H."/>
            <person name="Liu X."/>
            <person name="Wang J."/>
            <person name="Yin Y."/>
            <person name="Wang J."/>
        </authorList>
    </citation>
    <scope>NUCLEOTIDE SEQUENCE [LARGE SCALE GENOMIC DNA]</scope>
    <source>
        <strain evidence="1">05x7-T-G4-1.051#20</strain>
    </source>
</reference>
<sequence length="510" mass="57591">MKSCISFTICLGLLRSTQTSSVGKPVYPITASLFLDRTDVSEWNETLDRFQKQGGDTVWLQAPPLVRRSKEDLQEDPVYKWCREKDHATSEEVDCFTRAQQELTSQGLNIVAFASYQYEEDFSKVIVKCPKYDKMITTVYTYFRIVLPGQHSSDPCDFNGLDVVVLFTSFGGSDAHQNDVNMGTVDRYGDMLMIYASLVAIAKLGVSNSLKLAVSPSIDMTTFGLNRTVNDHVTGFGYIVESSVDIIAVHEGRGYGHAAYYWPTQATQPVQTLDPQLDKIIKKINPNWKTNGTFQDWFTGSVHELFQKLGSEAAELRKQYSSLELWLGLEAFDDLNDDPCLPLKGMATVRDTVNKQRLDFALAQGAAGVRKVVAFSWDPDFTCTTHNHNITLSEQIVQDAKRSIIFECRFHSSQNRSVVAIGINVMGSGFHIDWEDNKGQRHQDQVYGCYVEGDYGHYHPLIPSLEYVQVCDPYEDFQLADKGHVIVKALDGYQECIFEYDFTESENNDE</sequence>
<name>K1PK22_MAGGI</name>
<organism evidence="1">
    <name type="scientific">Magallana gigas</name>
    <name type="common">Pacific oyster</name>
    <name type="synonym">Crassostrea gigas</name>
    <dbReference type="NCBI Taxonomy" id="29159"/>
    <lineage>
        <taxon>Eukaryota</taxon>
        <taxon>Metazoa</taxon>
        <taxon>Spiralia</taxon>
        <taxon>Lophotrochozoa</taxon>
        <taxon>Mollusca</taxon>
        <taxon>Bivalvia</taxon>
        <taxon>Autobranchia</taxon>
        <taxon>Pteriomorphia</taxon>
        <taxon>Ostreida</taxon>
        <taxon>Ostreoidea</taxon>
        <taxon>Ostreidae</taxon>
        <taxon>Magallana</taxon>
    </lineage>
</organism>
<evidence type="ECO:0000313" key="1">
    <source>
        <dbReference type="EMBL" id="EKC19229.1"/>
    </source>
</evidence>
<dbReference type="HOGENOM" id="CLU_464030_0_0_1"/>
<dbReference type="AlphaFoldDB" id="K1PK22"/>
<gene>
    <name evidence="1" type="ORF">CGI_10009109</name>
</gene>